<dbReference type="EMBL" id="FNEZ01000001">
    <property type="protein sequence ID" value="SDJ32125.1"/>
    <property type="molecule type" value="Genomic_DNA"/>
</dbReference>
<name>A0A1G8STN0_9FLAO</name>
<dbReference type="GO" id="GO:0008233">
    <property type="term" value="F:peptidase activity"/>
    <property type="evidence" value="ECO:0007669"/>
    <property type="project" value="UniProtKB-KW"/>
</dbReference>
<dbReference type="InterPro" id="IPR021109">
    <property type="entry name" value="Peptidase_aspartic_dom_sf"/>
</dbReference>
<keyword evidence="1" id="KW-0378">Hydrolase</keyword>
<dbReference type="STRING" id="1128970.SAMN04487935_0679"/>
<dbReference type="GO" id="GO:0006508">
    <property type="term" value="P:proteolysis"/>
    <property type="evidence" value="ECO:0007669"/>
    <property type="project" value="UniProtKB-KW"/>
</dbReference>
<proteinExistence type="predicted"/>
<accession>A0A1G8STN0</accession>
<evidence type="ECO:0000313" key="3">
    <source>
        <dbReference type="EMBL" id="SDJ32125.1"/>
    </source>
</evidence>
<keyword evidence="3" id="KW-0645">Protease</keyword>
<organism evidence="3 4">
    <name type="scientific">Flavobacterium noncentrifugens</name>
    <dbReference type="NCBI Taxonomy" id="1128970"/>
    <lineage>
        <taxon>Bacteria</taxon>
        <taxon>Pseudomonadati</taxon>
        <taxon>Bacteroidota</taxon>
        <taxon>Flavobacteriia</taxon>
        <taxon>Flavobacteriales</taxon>
        <taxon>Flavobacteriaceae</taxon>
        <taxon>Flavobacterium</taxon>
    </lineage>
</organism>
<dbReference type="AlphaFoldDB" id="A0A1G8STN0"/>
<dbReference type="Gene3D" id="2.40.70.10">
    <property type="entry name" value="Acid Proteases"/>
    <property type="match status" value="2"/>
</dbReference>
<dbReference type="Proteomes" id="UP000199580">
    <property type="component" value="Unassembled WGS sequence"/>
</dbReference>
<evidence type="ECO:0000313" key="4">
    <source>
        <dbReference type="Proteomes" id="UP000199580"/>
    </source>
</evidence>
<evidence type="ECO:0000259" key="2">
    <source>
        <dbReference type="Pfam" id="PF00077"/>
    </source>
</evidence>
<gene>
    <name evidence="3" type="ORF">SAMN04487935_0679</name>
</gene>
<dbReference type="PROSITE" id="PS51257">
    <property type="entry name" value="PROKAR_LIPOPROTEIN"/>
    <property type="match status" value="1"/>
</dbReference>
<protein>
    <submittedName>
        <fullName evidence="3">Aspartyl protease</fullName>
    </submittedName>
</protein>
<sequence length="373" mass="43149">MKFIYFFIFLSFTSCSVIKIFSDQEINILEKCTTIGFDMGMPLLNVKLDSVQHRFLFDTGATGSVVVDSSEIKDFQNKNFFYFGSSVGADKKTSKRRLFTANINSETFEGKNKVFAFFNLPVQECQKEQKFSGIIGMDVLLDQKLTMFLNFTQNQLCNISKESQNKFLKEENFQRIKSECSRRMIYIFITIENVEYKFKLDTGFTGDLIIPRSKIQNFKNQNFRAFEGSLFSTLTTITTGNELIFNEMPVKFGVQAFQSPVIISSTIAAQNAGINFIKKFDWIIDYEKNQVYIKPNMNIEIPISKKERQYATIMYKGNLVIKLKEISQTKYNLGDKIVSVNNQKVTPENICELQDFLNKTEDWNTLDLEVIHK</sequence>
<evidence type="ECO:0000256" key="1">
    <source>
        <dbReference type="ARBA" id="ARBA00022801"/>
    </source>
</evidence>
<dbReference type="Pfam" id="PF00077">
    <property type="entry name" value="RVP"/>
    <property type="match status" value="1"/>
</dbReference>
<dbReference type="InterPro" id="IPR018061">
    <property type="entry name" value="Retropepsins"/>
</dbReference>
<keyword evidence="4" id="KW-1185">Reference proteome</keyword>
<dbReference type="OrthoDB" id="5166556at2"/>
<dbReference type="SUPFAM" id="SSF50630">
    <property type="entry name" value="Acid proteases"/>
    <property type="match status" value="1"/>
</dbReference>
<feature type="domain" description="Retropepsins" evidence="2">
    <location>
        <begin position="42"/>
        <end position="144"/>
    </location>
</feature>
<reference evidence="3 4" key="1">
    <citation type="submission" date="2016-10" db="EMBL/GenBank/DDBJ databases">
        <authorList>
            <person name="de Groot N.N."/>
        </authorList>
    </citation>
    <scope>NUCLEOTIDE SEQUENCE [LARGE SCALE GENOMIC DNA]</scope>
    <source>
        <strain evidence="3 4">CGMCC 1.10076</strain>
    </source>
</reference>